<gene>
    <name evidence="1" type="ORF">COV91_04700</name>
</gene>
<dbReference type="InterPro" id="IPR026350">
    <property type="entry name" value="GxxExxY"/>
</dbReference>
<dbReference type="Pfam" id="PF13366">
    <property type="entry name" value="PDDEXK_3"/>
    <property type="match status" value="1"/>
</dbReference>
<comment type="caution">
    <text evidence="1">The sequence shown here is derived from an EMBL/GenBank/DDBJ whole genome shotgun (WGS) entry which is preliminary data.</text>
</comment>
<name>A0A2H0KAQ9_9BACT</name>
<protein>
    <submittedName>
        <fullName evidence="1">GxxExxY protein</fullName>
    </submittedName>
</protein>
<dbReference type="NCBIfam" id="TIGR04256">
    <property type="entry name" value="GxxExxY"/>
    <property type="match status" value="1"/>
</dbReference>
<proteinExistence type="predicted"/>
<evidence type="ECO:0000313" key="1">
    <source>
        <dbReference type="EMBL" id="PIQ68326.1"/>
    </source>
</evidence>
<dbReference type="AlphaFoldDB" id="A0A2H0KAQ9"/>
<accession>A0A2H0KAQ9</accession>
<sequence length="155" mass="17599">MLRAESNNANIRMNSNQRIATNKKPTTGEHVLYPELSFKINGLCFAVQNELGPFGREKQYGDLLEKKLNEAQVPYHRELRTGEPGNIVDMVVENKIAVELKAKRSLLPEDFRQIQNYLQATGIKLGLLINFRGHYLKPVRVLRLEPKSTKEAGAV</sequence>
<dbReference type="Proteomes" id="UP000229342">
    <property type="component" value="Unassembled WGS sequence"/>
</dbReference>
<dbReference type="EMBL" id="PCVG01000061">
    <property type="protein sequence ID" value="PIQ68326.1"/>
    <property type="molecule type" value="Genomic_DNA"/>
</dbReference>
<evidence type="ECO:0000313" key="2">
    <source>
        <dbReference type="Proteomes" id="UP000229342"/>
    </source>
</evidence>
<organism evidence="1 2">
    <name type="scientific">Candidatus Taylorbacteria bacterium CG11_big_fil_rev_8_21_14_0_20_46_11</name>
    <dbReference type="NCBI Taxonomy" id="1975025"/>
    <lineage>
        <taxon>Bacteria</taxon>
        <taxon>Candidatus Tayloriibacteriota</taxon>
    </lineage>
</organism>
<reference evidence="1 2" key="1">
    <citation type="submission" date="2017-09" db="EMBL/GenBank/DDBJ databases">
        <title>Depth-based differentiation of microbial function through sediment-hosted aquifers and enrichment of novel symbionts in the deep terrestrial subsurface.</title>
        <authorList>
            <person name="Probst A.J."/>
            <person name="Ladd B."/>
            <person name="Jarett J.K."/>
            <person name="Geller-Mcgrath D.E."/>
            <person name="Sieber C.M."/>
            <person name="Emerson J.B."/>
            <person name="Anantharaman K."/>
            <person name="Thomas B.C."/>
            <person name="Malmstrom R."/>
            <person name="Stieglmeier M."/>
            <person name="Klingl A."/>
            <person name="Woyke T."/>
            <person name="Ryan C.M."/>
            <person name="Banfield J.F."/>
        </authorList>
    </citation>
    <scope>NUCLEOTIDE SEQUENCE [LARGE SCALE GENOMIC DNA]</scope>
    <source>
        <strain evidence="1">CG11_big_fil_rev_8_21_14_0_20_46_11</strain>
    </source>
</reference>